<comment type="caution">
    <text evidence="1">The sequence shown here is derived from an EMBL/GenBank/DDBJ whole genome shotgun (WGS) entry which is preliminary data.</text>
</comment>
<dbReference type="EMBL" id="DXHS01000082">
    <property type="protein sequence ID" value="HIW02731.1"/>
    <property type="molecule type" value="Genomic_DNA"/>
</dbReference>
<protein>
    <submittedName>
        <fullName evidence="1">Uncharacterized protein</fullName>
    </submittedName>
</protein>
<dbReference type="Proteomes" id="UP000823990">
    <property type="component" value="Unassembled WGS sequence"/>
</dbReference>
<evidence type="ECO:0000313" key="1">
    <source>
        <dbReference type="EMBL" id="HIW02731.1"/>
    </source>
</evidence>
<sequence>MKKEMSEIKRRALLAKQRLKMGYWQRMREEQDRVAEATNDSAVIRSARNARLREFEQQSRRALGDDFAERDERLYGKVRDMLDRDEDVSDPIGRLVDREVFDSLDDGNKQRYILELSAKFRELKERYYKEKSKFV</sequence>
<proteinExistence type="predicted"/>
<dbReference type="AlphaFoldDB" id="A0A9D1Q0N9"/>
<reference evidence="1" key="2">
    <citation type="submission" date="2021-04" db="EMBL/GenBank/DDBJ databases">
        <authorList>
            <person name="Gilroy R."/>
        </authorList>
    </citation>
    <scope>NUCLEOTIDE SEQUENCE</scope>
    <source>
        <strain evidence="1">12435</strain>
    </source>
</reference>
<evidence type="ECO:0000313" key="2">
    <source>
        <dbReference type="Proteomes" id="UP000823990"/>
    </source>
</evidence>
<gene>
    <name evidence="1" type="ORF">H9892_05265</name>
</gene>
<organism evidence="1 2">
    <name type="scientific">Candidatus Protoclostridium stercorigallinarum</name>
    <dbReference type="NCBI Taxonomy" id="2838741"/>
    <lineage>
        <taxon>Bacteria</taxon>
        <taxon>Bacillati</taxon>
        <taxon>Bacillota</taxon>
        <taxon>Clostridia</taxon>
        <taxon>Candidatus Protoclostridium</taxon>
    </lineage>
</organism>
<reference evidence="1" key="1">
    <citation type="journal article" date="2021" name="PeerJ">
        <title>Extensive microbial diversity within the chicken gut microbiome revealed by metagenomics and culture.</title>
        <authorList>
            <person name="Gilroy R."/>
            <person name="Ravi A."/>
            <person name="Getino M."/>
            <person name="Pursley I."/>
            <person name="Horton D.L."/>
            <person name="Alikhan N.F."/>
            <person name="Baker D."/>
            <person name="Gharbi K."/>
            <person name="Hall N."/>
            <person name="Watson M."/>
            <person name="Adriaenssens E.M."/>
            <person name="Foster-Nyarko E."/>
            <person name="Jarju S."/>
            <person name="Secka A."/>
            <person name="Antonio M."/>
            <person name="Oren A."/>
            <person name="Chaudhuri R.R."/>
            <person name="La Ragione R."/>
            <person name="Hildebrand F."/>
            <person name="Pallen M.J."/>
        </authorList>
    </citation>
    <scope>NUCLEOTIDE SEQUENCE</scope>
    <source>
        <strain evidence="1">12435</strain>
    </source>
</reference>
<accession>A0A9D1Q0N9</accession>
<name>A0A9D1Q0N9_9FIRM</name>